<evidence type="ECO:0000313" key="2">
    <source>
        <dbReference type="Proteomes" id="UP000789831"/>
    </source>
</evidence>
<feature type="non-terminal residue" evidence="1">
    <location>
        <position position="226"/>
    </location>
</feature>
<comment type="caution">
    <text evidence="1">The sequence shown here is derived from an EMBL/GenBank/DDBJ whole genome shotgun (WGS) entry which is preliminary data.</text>
</comment>
<organism evidence="1 2">
    <name type="scientific">Ambispora gerdemannii</name>
    <dbReference type="NCBI Taxonomy" id="144530"/>
    <lineage>
        <taxon>Eukaryota</taxon>
        <taxon>Fungi</taxon>
        <taxon>Fungi incertae sedis</taxon>
        <taxon>Mucoromycota</taxon>
        <taxon>Glomeromycotina</taxon>
        <taxon>Glomeromycetes</taxon>
        <taxon>Archaeosporales</taxon>
        <taxon>Ambisporaceae</taxon>
        <taxon>Ambispora</taxon>
    </lineage>
</organism>
<dbReference type="AlphaFoldDB" id="A0A9N9FU14"/>
<dbReference type="EMBL" id="CAJVPL010001160">
    <property type="protein sequence ID" value="CAG8556273.1"/>
    <property type="molecule type" value="Genomic_DNA"/>
</dbReference>
<protein>
    <submittedName>
        <fullName evidence="1">13188_t:CDS:1</fullName>
    </submittedName>
</protein>
<reference evidence="1" key="1">
    <citation type="submission" date="2021-06" db="EMBL/GenBank/DDBJ databases">
        <authorList>
            <person name="Kallberg Y."/>
            <person name="Tangrot J."/>
            <person name="Rosling A."/>
        </authorList>
    </citation>
    <scope>NUCLEOTIDE SEQUENCE</scope>
    <source>
        <strain evidence="1">MT106</strain>
    </source>
</reference>
<name>A0A9N9FU14_9GLOM</name>
<evidence type="ECO:0000313" key="1">
    <source>
        <dbReference type="EMBL" id="CAG8556273.1"/>
    </source>
</evidence>
<gene>
    <name evidence="1" type="ORF">AGERDE_LOCUS6925</name>
</gene>
<accession>A0A9N9FU14</accession>
<dbReference type="Proteomes" id="UP000789831">
    <property type="component" value="Unassembled WGS sequence"/>
</dbReference>
<sequence>DGIGWPSMSGIREFCRSLEAKMNYESKTLGSVHSILRTYGSFHMCSKVYKPPSKTDIHSQYLYVDIYIIALVSKSISYALQDKLEGLLRELSTPVKARLYQKATKAEKRVTFAYQEEIRCWFRFSEKFEQNFKRHYGWINDQQARTCVYDEVAKHLPGFTRESLRKKTAETRNIYMLFGLCRDPTTLEIVRGIGMEKIKRVKTNSADYISKLTNTQIRNIIDTFAN</sequence>
<keyword evidence="2" id="KW-1185">Reference proteome</keyword>
<proteinExistence type="predicted"/>
<dbReference type="OrthoDB" id="2331621at2759"/>